<dbReference type="GO" id="GO:0042773">
    <property type="term" value="P:ATP synthesis coupled electron transport"/>
    <property type="evidence" value="ECO:0007669"/>
    <property type="project" value="InterPro"/>
</dbReference>
<name>A0A8S0XH99_9GAMM</name>
<comment type="similarity">
    <text evidence="2">Belongs to the complex I subunit 4 family.</text>
</comment>
<keyword evidence="13" id="KW-1185">Reference proteome</keyword>
<comment type="subcellular location">
    <subcellularLocation>
        <location evidence="1">Endomembrane system</location>
        <topology evidence="1">Multi-pass membrane protein</topology>
    </subcellularLocation>
    <subcellularLocation>
        <location evidence="9">Membrane</location>
        <topology evidence="9">Multi-pass membrane protein</topology>
    </subcellularLocation>
</comment>
<evidence type="ECO:0000313" key="12">
    <source>
        <dbReference type="EMBL" id="CAA9891641.1"/>
    </source>
</evidence>
<evidence type="ECO:0000256" key="1">
    <source>
        <dbReference type="ARBA" id="ARBA00004127"/>
    </source>
</evidence>
<dbReference type="AlphaFoldDB" id="A0A8S0XH99"/>
<dbReference type="RefSeq" id="WP_174626487.1">
    <property type="nucleotide sequence ID" value="NZ_CADCXN010000077.1"/>
</dbReference>
<evidence type="ECO:0000256" key="2">
    <source>
        <dbReference type="ARBA" id="ARBA00009025"/>
    </source>
</evidence>
<feature type="transmembrane region" description="Helical" evidence="10">
    <location>
        <begin position="115"/>
        <end position="135"/>
    </location>
</feature>
<dbReference type="GO" id="GO:0016020">
    <property type="term" value="C:membrane"/>
    <property type="evidence" value="ECO:0007669"/>
    <property type="project" value="UniProtKB-SubCell"/>
</dbReference>
<keyword evidence="4 9" id="KW-0812">Transmembrane</keyword>
<feature type="transmembrane region" description="Helical" evidence="10">
    <location>
        <begin position="170"/>
        <end position="190"/>
    </location>
</feature>
<dbReference type="InterPro" id="IPR010227">
    <property type="entry name" value="NADH_Q_OxRdtase_chainM/4"/>
</dbReference>
<dbReference type="NCBIfam" id="NF004498">
    <property type="entry name" value="PRK05846.1-1"/>
    <property type="match status" value="1"/>
</dbReference>
<sequence>MILLALILVLFLGGLAAWFSERWNPEAPRWVAVITLSIESLLVIVQYSASGRIDYLSAGMPQAWIADFQGAWIPRFGIGFHLAADGLSLLLIALTEFLGFMAVSSSWTEIRERQGFFFFNLLSCLAGTIGVFLALDLFLFFFFWELMIIPMYFLISIWGHENRIYAAIKFFIFTQVSSLLMLVAIVALVLKHHSNSGVYTFDYFDLLNTRLEPDVALWLMAGFFIAFTVKLPAVPFHTWLPDAHTQAPTGGSVILAGVMLKTGAYGLLRFVVPLFPEAAHEFAPIAMMLGTISVLYAAVMAFAQSDLKRLIAYTSVSHMGFILLGIFSWNFLALQGAVITMLAHGISAAALFMIAGALQERLHTREMERMGGLWSAIPHLSAFTLFFAMASLGLPGLGNFIGEFLVLVGAFGVNASLTVITALGLILAPVYALIIIQKAFHGPTRQYAGLRDFSRRELASFGLLVLIMVWLGIRPQAVLDISAPAIKQDIQNTQAMENG</sequence>
<dbReference type="PANTHER" id="PTHR43507">
    <property type="entry name" value="NADH-UBIQUINONE OXIDOREDUCTASE CHAIN 4"/>
    <property type="match status" value="1"/>
</dbReference>
<dbReference type="GO" id="GO:0015990">
    <property type="term" value="P:electron transport coupled proton transport"/>
    <property type="evidence" value="ECO:0007669"/>
    <property type="project" value="TreeGrafter"/>
</dbReference>
<accession>A0A8S0XH99</accession>
<feature type="domain" description="NADH:quinone oxidoreductase/Mrp antiporter transmembrane" evidence="11">
    <location>
        <begin position="134"/>
        <end position="421"/>
    </location>
</feature>
<dbReference type="GO" id="GO:0048039">
    <property type="term" value="F:ubiquinone binding"/>
    <property type="evidence" value="ECO:0007669"/>
    <property type="project" value="TreeGrafter"/>
</dbReference>
<comment type="caution">
    <text evidence="12">The sequence shown here is derived from an EMBL/GenBank/DDBJ whole genome shotgun (WGS) entry which is preliminary data.</text>
</comment>
<dbReference type="InterPro" id="IPR003918">
    <property type="entry name" value="NADH_UbQ_OxRdtase"/>
</dbReference>
<evidence type="ECO:0000259" key="11">
    <source>
        <dbReference type="Pfam" id="PF00361"/>
    </source>
</evidence>
<evidence type="ECO:0000256" key="6">
    <source>
        <dbReference type="ARBA" id="ARBA00023136"/>
    </source>
</evidence>
<dbReference type="PANTHER" id="PTHR43507:SF1">
    <property type="entry name" value="NADH-UBIQUINONE OXIDOREDUCTASE CHAIN 4"/>
    <property type="match status" value="1"/>
</dbReference>
<feature type="transmembrane region" description="Helical" evidence="10">
    <location>
        <begin position="215"/>
        <end position="240"/>
    </location>
</feature>
<feature type="transmembrane region" description="Helical" evidence="10">
    <location>
        <begin position="338"/>
        <end position="358"/>
    </location>
</feature>
<dbReference type="Proteomes" id="UP000494216">
    <property type="component" value="Unassembled WGS sequence"/>
</dbReference>
<dbReference type="Pfam" id="PF00361">
    <property type="entry name" value="Proton_antipo_M"/>
    <property type="match status" value="1"/>
</dbReference>
<keyword evidence="6 10" id="KW-0472">Membrane</keyword>
<feature type="transmembrane region" description="Helical" evidence="10">
    <location>
        <begin position="252"/>
        <end position="276"/>
    </location>
</feature>
<keyword evidence="5 10" id="KW-1133">Transmembrane helix</keyword>
<dbReference type="GO" id="GO:0012505">
    <property type="term" value="C:endomembrane system"/>
    <property type="evidence" value="ECO:0007669"/>
    <property type="project" value="UniProtKB-SubCell"/>
</dbReference>
<feature type="transmembrane region" description="Helical" evidence="10">
    <location>
        <begin position="370"/>
        <end position="392"/>
    </location>
</feature>
<dbReference type="EMBL" id="CADCXN010000077">
    <property type="protein sequence ID" value="CAA9891641.1"/>
    <property type="molecule type" value="Genomic_DNA"/>
</dbReference>
<dbReference type="GO" id="GO:0008137">
    <property type="term" value="F:NADH dehydrogenase (ubiquinone) activity"/>
    <property type="evidence" value="ECO:0007669"/>
    <property type="project" value="InterPro"/>
</dbReference>
<evidence type="ECO:0000313" key="13">
    <source>
        <dbReference type="Proteomes" id="UP000494216"/>
    </source>
</evidence>
<evidence type="ECO:0000256" key="9">
    <source>
        <dbReference type="RuleBase" id="RU000320"/>
    </source>
</evidence>
<feature type="transmembrane region" description="Helical" evidence="10">
    <location>
        <begin position="457"/>
        <end position="473"/>
    </location>
</feature>
<protein>
    <recommendedName>
        <fullName evidence="3">NADH-quinone oxidoreductase subunit M</fullName>
    </recommendedName>
    <alternativeName>
        <fullName evidence="7">NADH dehydrogenase I subunit M</fullName>
    </alternativeName>
    <alternativeName>
        <fullName evidence="8">NDH-1 subunit M</fullName>
    </alternativeName>
</protein>
<evidence type="ECO:0000256" key="4">
    <source>
        <dbReference type="ARBA" id="ARBA00022692"/>
    </source>
</evidence>
<evidence type="ECO:0000256" key="5">
    <source>
        <dbReference type="ARBA" id="ARBA00022989"/>
    </source>
</evidence>
<dbReference type="NCBIfam" id="TIGR01972">
    <property type="entry name" value="NDH_I_M"/>
    <property type="match status" value="1"/>
</dbReference>
<evidence type="ECO:0000256" key="3">
    <source>
        <dbReference type="ARBA" id="ARBA00019906"/>
    </source>
</evidence>
<dbReference type="PRINTS" id="PR01437">
    <property type="entry name" value="NUOXDRDTASE4"/>
</dbReference>
<evidence type="ECO:0000256" key="7">
    <source>
        <dbReference type="ARBA" id="ARBA00031584"/>
    </source>
</evidence>
<feature type="transmembrane region" description="Helical" evidence="10">
    <location>
        <begin position="141"/>
        <end position="158"/>
    </location>
</feature>
<organism evidence="12 13">
    <name type="scientific">Candidatus Methylobacter favarea</name>
    <dbReference type="NCBI Taxonomy" id="2707345"/>
    <lineage>
        <taxon>Bacteria</taxon>
        <taxon>Pseudomonadati</taxon>
        <taxon>Pseudomonadota</taxon>
        <taxon>Gammaproteobacteria</taxon>
        <taxon>Methylococcales</taxon>
        <taxon>Methylococcaceae</taxon>
        <taxon>Methylobacter</taxon>
    </lineage>
</organism>
<reference evidence="12 13" key="1">
    <citation type="submission" date="2020-02" db="EMBL/GenBank/DDBJ databases">
        <authorList>
            <person name="Hogendoorn C."/>
        </authorList>
    </citation>
    <scope>NUCLEOTIDE SEQUENCE [LARGE SCALE GENOMIC DNA]</scope>
    <source>
        <strain evidence="12">METHB21</strain>
    </source>
</reference>
<gene>
    <name evidence="12" type="primary">nuoM</name>
    <name evidence="12" type="ORF">METHB2_470005</name>
</gene>
<dbReference type="InterPro" id="IPR001750">
    <property type="entry name" value="ND/Mrp_TM"/>
</dbReference>
<evidence type="ECO:0000256" key="8">
    <source>
        <dbReference type="ARBA" id="ARBA00032798"/>
    </source>
</evidence>
<dbReference type="GO" id="GO:0003954">
    <property type="term" value="F:NADH dehydrogenase activity"/>
    <property type="evidence" value="ECO:0007669"/>
    <property type="project" value="TreeGrafter"/>
</dbReference>
<proteinExistence type="inferred from homology"/>
<feature type="transmembrane region" description="Helical" evidence="10">
    <location>
        <begin position="310"/>
        <end position="332"/>
    </location>
</feature>
<feature type="transmembrane region" description="Helical" evidence="10">
    <location>
        <begin position="282"/>
        <end position="303"/>
    </location>
</feature>
<evidence type="ECO:0000256" key="10">
    <source>
        <dbReference type="SAM" id="Phobius"/>
    </source>
</evidence>
<feature type="transmembrane region" description="Helical" evidence="10">
    <location>
        <begin position="78"/>
        <end position="103"/>
    </location>
</feature>
<feature type="transmembrane region" description="Helical" evidence="10">
    <location>
        <begin position="404"/>
        <end position="436"/>
    </location>
</feature>